<dbReference type="GO" id="GO:0008541">
    <property type="term" value="C:proteasome regulatory particle, lid subcomplex"/>
    <property type="evidence" value="ECO:0007669"/>
    <property type="project" value="EnsemblFungi"/>
</dbReference>
<dbReference type="OrthoDB" id="1713558at2759"/>
<proteinExistence type="inferred from homology"/>
<evidence type="ECO:0000313" key="6">
    <source>
        <dbReference type="EMBL" id="KND03500.1"/>
    </source>
</evidence>
<keyword evidence="3" id="KW-0175">Coiled coil</keyword>
<evidence type="ECO:0000256" key="1">
    <source>
        <dbReference type="ARBA" id="ARBA00007912"/>
    </source>
</evidence>
<dbReference type="GeneID" id="27684679"/>
<dbReference type="VEuPathDB" id="FungiDB:SPPG_00984"/>
<feature type="region of interest" description="Disordered" evidence="4">
    <location>
        <begin position="1"/>
        <end position="40"/>
    </location>
</feature>
<dbReference type="InterPro" id="IPR000717">
    <property type="entry name" value="PCI_dom"/>
</dbReference>
<reference evidence="6 7" key="1">
    <citation type="submission" date="2009-08" db="EMBL/GenBank/DDBJ databases">
        <title>The Genome Sequence of Spizellomyces punctatus strain DAOM BR117.</title>
        <authorList>
            <consortium name="The Broad Institute Genome Sequencing Platform"/>
            <person name="Russ C."/>
            <person name="Cuomo C."/>
            <person name="Shea T."/>
            <person name="Young S.K."/>
            <person name="Zeng Q."/>
            <person name="Koehrsen M."/>
            <person name="Haas B."/>
            <person name="Borodovsky M."/>
            <person name="Guigo R."/>
            <person name="Alvarado L."/>
            <person name="Berlin A."/>
            <person name="Bochicchio J."/>
            <person name="Borenstein D."/>
            <person name="Chapman S."/>
            <person name="Chen Z."/>
            <person name="Engels R."/>
            <person name="Freedman E."/>
            <person name="Gellesch M."/>
            <person name="Goldberg J."/>
            <person name="Griggs A."/>
            <person name="Gujja S."/>
            <person name="Heiman D."/>
            <person name="Hepburn T."/>
            <person name="Howarth C."/>
            <person name="Jen D."/>
            <person name="Larson L."/>
            <person name="Lewis B."/>
            <person name="Mehta T."/>
            <person name="Park D."/>
            <person name="Pearson M."/>
            <person name="Roberts A."/>
            <person name="Saif S."/>
            <person name="Shenoy N."/>
            <person name="Sisk P."/>
            <person name="Stolte C."/>
            <person name="Sykes S."/>
            <person name="Thomson T."/>
            <person name="Walk T."/>
            <person name="White J."/>
            <person name="Yandava C."/>
            <person name="Burger G."/>
            <person name="Gray M.W."/>
            <person name="Holland P.W.H."/>
            <person name="King N."/>
            <person name="Lang F.B.F."/>
            <person name="Roger A.J."/>
            <person name="Ruiz-Trillo I."/>
            <person name="Lander E."/>
            <person name="Nusbaum C."/>
        </authorList>
    </citation>
    <scope>NUCLEOTIDE SEQUENCE [LARGE SCALE GENOMIC DNA]</scope>
    <source>
        <strain evidence="6 7">DAOM BR117</strain>
    </source>
</reference>
<name>A0A0L0HRD1_SPIPD</name>
<protein>
    <recommendedName>
        <fullName evidence="5">PCI domain-containing protein</fullName>
    </recommendedName>
</protein>
<dbReference type="InterPro" id="IPR057985">
    <property type="entry name" value="TPR_PSMD3_N"/>
</dbReference>
<keyword evidence="7" id="KW-1185">Reference proteome</keyword>
<evidence type="ECO:0000256" key="4">
    <source>
        <dbReference type="SAM" id="MobiDB-lite"/>
    </source>
</evidence>
<dbReference type="InterPro" id="IPR013586">
    <property type="entry name" value="PSMD3_C"/>
</dbReference>
<dbReference type="InterPro" id="IPR050756">
    <property type="entry name" value="CSN3"/>
</dbReference>
<dbReference type="Pfam" id="PF25573">
    <property type="entry name" value="TPR_PSMD3_N"/>
    <property type="match status" value="1"/>
</dbReference>
<evidence type="ECO:0000313" key="7">
    <source>
        <dbReference type="Proteomes" id="UP000053201"/>
    </source>
</evidence>
<dbReference type="PANTHER" id="PTHR10758:SF2">
    <property type="entry name" value="26S PROTEASOME NON-ATPASE REGULATORY SUBUNIT 3"/>
    <property type="match status" value="1"/>
</dbReference>
<dbReference type="Proteomes" id="UP000053201">
    <property type="component" value="Unassembled WGS sequence"/>
</dbReference>
<dbReference type="InterPro" id="IPR011990">
    <property type="entry name" value="TPR-like_helical_dom_sf"/>
</dbReference>
<organism evidence="6 7">
    <name type="scientific">Spizellomyces punctatus (strain DAOM BR117)</name>
    <dbReference type="NCBI Taxonomy" id="645134"/>
    <lineage>
        <taxon>Eukaryota</taxon>
        <taxon>Fungi</taxon>
        <taxon>Fungi incertae sedis</taxon>
        <taxon>Chytridiomycota</taxon>
        <taxon>Chytridiomycota incertae sedis</taxon>
        <taxon>Chytridiomycetes</taxon>
        <taxon>Spizellomycetales</taxon>
        <taxon>Spizellomycetaceae</taxon>
        <taxon>Spizellomyces</taxon>
    </lineage>
</organism>
<dbReference type="GO" id="GO:0043161">
    <property type="term" value="P:proteasome-mediated ubiquitin-dependent protein catabolic process"/>
    <property type="evidence" value="ECO:0007669"/>
    <property type="project" value="EnsemblFungi"/>
</dbReference>
<dbReference type="eggNOG" id="KOG2581">
    <property type="taxonomic scope" value="Eukaryota"/>
</dbReference>
<dbReference type="SMART" id="SM00753">
    <property type="entry name" value="PAM"/>
    <property type="match status" value="1"/>
</dbReference>
<dbReference type="OMA" id="AKVYFYF"/>
<dbReference type="InParanoid" id="A0A0L0HRD1"/>
<feature type="coiled-coil region" evidence="3">
    <location>
        <begin position="42"/>
        <end position="69"/>
    </location>
</feature>
<keyword evidence="2" id="KW-0647">Proteasome</keyword>
<dbReference type="FunCoup" id="A0A0L0HRD1">
    <property type="interactions" value="577"/>
</dbReference>
<dbReference type="AlphaFoldDB" id="A0A0L0HRD1"/>
<dbReference type="Pfam" id="PF08375">
    <property type="entry name" value="Rpn3_C"/>
    <property type="match status" value="1"/>
</dbReference>
<dbReference type="InterPro" id="IPR036390">
    <property type="entry name" value="WH_DNA-bd_sf"/>
</dbReference>
<dbReference type="GO" id="GO:0042176">
    <property type="term" value="P:regulation of protein catabolic process"/>
    <property type="evidence" value="ECO:0007669"/>
    <property type="project" value="InterPro"/>
</dbReference>
<evidence type="ECO:0000259" key="5">
    <source>
        <dbReference type="PROSITE" id="PS50250"/>
    </source>
</evidence>
<dbReference type="GO" id="GO:0030234">
    <property type="term" value="F:enzyme regulator activity"/>
    <property type="evidence" value="ECO:0007669"/>
    <property type="project" value="InterPro"/>
</dbReference>
<evidence type="ECO:0000256" key="2">
    <source>
        <dbReference type="ARBA" id="ARBA00022942"/>
    </source>
</evidence>
<evidence type="ECO:0000256" key="3">
    <source>
        <dbReference type="SAM" id="Coils"/>
    </source>
</evidence>
<dbReference type="EMBL" id="KQ257451">
    <property type="protein sequence ID" value="KND03500.1"/>
    <property type="molecule type" value="Genomic_DNA"/>
</dbReference>
<dbReference type="RefSeq" id="XP_016611539.1">
    <property type="nucleotide sequence ID" value="XM_016749308.1"/>
</dbReference>
<dbReference type="PROSITE" id="PS50250">
    <property type="entry name" value="PCI"/>
    <property type="match status" value="1"/>
</dbReference>
<accession>A0A0L0HRD1</accession>
<gene>
    <name evidence="6" type="ORF">SPPG_00984</name>
</gene>
<dbReference type="PANTHER" id="PTHR10758">
    <property type="entry name" value="26S PROTEASOME NON-ATPASE REGULATORY SUBUNIT 3/COP9 SIGNALOSOME COMPLEX SUBUNIT 3"/>
    <property type="match status" value="1"/>
</dbReference>
<dbReference type="SUPFAM" id="SSF46785">
    <property type="entry name" value="Winged helix' DNA-binding domain"/>
    <property type="match status" value="1"/>
</dbReference>
<dbReference type="Pfam" id="PF01399">
    <property type="entry name" value="PCI"/>
    <property type="match status" value="1"/>
</dbReference>
<dbReference type="SUPFAM" id="SSF48452">
    <property type="entry name" value="TPR-like"/>
    <property type="match status" value="1"/>
</dbReference>
<sequence length="515" mass="58672">MVETRSSKAKKESAESGKKPQDTDKEAPVPMDVEKTEEEKKADNVAAVLADIKQNINLLERAVATLEARFTTRALRTTASIRKRLTPEILTQAINIYFPKDHAAKDALLKRVGKASDEMDVDQGEQKSDAKDGRGFLPEHEVYLSYLVLLYLHDQKDYQQGMQLVIELVDKVQALNRRTLDQLAGRLYFYFARFYELADKLAEARPVLLAAQRTATLRHDDDTQATILNLLLRNYLMFNLYDQADKLVSKATFPENASNNQMARHMYYLGRIKAIQLDYTASHRHLLQAVRKAPQSVASAGFQQAVNKLAIIVQLLMGEIPDRAIFRQPMLRKSLVPYLQITQAVRIGDLAKFQETLAQHGATFRADKTFTLILRLRHNVIKTGVRMISLSYSRISLRDICLKLQLDSEEDAEYIVAKAIRDGVIDATIDHEKGFMKSKENVDIYSTNEPQNAFHQRISFCLNLHNESVKALRFPLDIHRKELANATALREEERKLAKEIVDGEIGDDEDMGEDW</sequence>
<dbReference type="STRING" id="645134.A0A0L0HRD1"/>
<comment type="similarity">
    <text evidence="1">Belongs to the proteasome subunit S3 family.</text>
</comment>
<feature type="domain" description="PCI" evidence="5">
    <location>
        <begin position="263"/>
        <end position="443"/>
    </location>
</feature>
<dbReference type="SMART" id="SM00088">
    <property type="entry name" value="PINT"/>
    <property type="match status" value="1"/>
</dbReference>